<proteinExistence type="predicted"/>
<dbReference type="EMBL" id="UOEP01000039">
    <property type="protein sequence ID" value="VAW14758.1"/>
    <property type="molecule type" value="Genomic_DNA"/>
</dbReference>
<gene>
    <name evidence="2" type="ORF">MNBD_BACTEROID01-1291</name>
</gene>
<accession>A0A3B0T9M6</accession>
<keyword evidence="1" id="KW-0812">Transmembrane</keyword>
<organism evidence="2">
    <name type="scientific">hydrothermal vent metagenome</name>
    <dbReference type="NCBI Taxonomy" id="652676"/>
    <lineage>
        <taxon>unclassified sequences</taxon>
        <taxon>metagenomes</taxon>
        <taxon>ecological metagenomes</taxon>
    </lineage>
</organism>
<protein>
    <submittedName>
        <fullName evidence="2">Uncharacterized protein</fullName>
    </submittedName>
</protein>
<evidence type="ECO:0000313" key="2">
    <source>
        <dbReference type="EMBL" id="VAW14758.1"/>
    </source>
</evidence>
<feature type="transmembrane region" description="Helical" evidence="1">
    <location>
        <begin position="30"/>
        <end position="56"/>
    </location>
</feature>
<dbReference type="AlphaFoldDB" id="A0A3B0T9M6"/>
<reference evidence="2" key="1">
    <citation type="submission" date="2018-06" db="EMBL/GenBank/DDBJ databases">
        <authorList>
            <person name="Zhirakovskaya E."/>
        </authorList>
    </citation>
    <scope>NUCLEOTIDE SEQUENCE</scope>
</reference>
<keyword evidence="1" id="KW-1133">Transmembrane helix</keyword>
<sequence length="58" mass="6272">METVKQFEKQNQIVISTSPVGKRQSLPLNLIISLALGTLAGIAIILGLFMSANYLVNI</sequence>
<evidence type="ECO:0000256" key="1">
    <source>
        <dbReference type="SAM" id="Phobius"/>
    </source>
</evidence>
<name>A0A3B0T9M6_9ZZZZ</name>
<keyword evidence="1" id="KW-0472">Membrane</keyword>